<evidence type="ECO:0000256" key="10">
    <source>
        <dbReference type="ARBA" id="ARBA00023136"/>
    </source>
</evidence>
<dbReference type="AlphaFoldDB" id="A0AAD3T8V1"/>
<organism evidence="13 14">
    <name type="scientific">Nepenthes gracilis</name>
    <name type="common">Slender pitcher plant</name>
    <dbReference type="NCBI Taxonomy" id="150966"/>
    <lineage>
        <taxon>Eukaryota</taxon>
        <taxon>Viridiplantae</taxon>
        <taxon>Streptophyta</taxon>
        <taxon>Embryophyta</taxon>
        <taxon>Tracheophyta</taxon>
        <taxon>Spermatophyta</taxon>
        <taxon>Magnoliopsida</taxon>
        <taxon>eudicotyledons</taxon>
        <taxon>Gunneridae</taxon>
        <taxon>Pentapetalae</taxon>
        <taxon>Caryophyllales</taxon>
        <taxon>Nepenthaceae</taxon>
        <taxon>Nepenthes</taxon>
    </lineage>
</organism>
<dbReference type="GO" id="GO:0020037">
    <property type="term" value="F:heme binding"/>
    <property type="evidence" value="ECO:0007669"/>
    <property type="project" value="InterPro"/>
</dbReference>
<keyword evidence="8 11" id="KW-0408">Iron</keyword>
<evidence type="ECO:0000256" key="9">
    <source>
        <dbReference type="ARBA" id="ARBA00023033"/>
    </source>
</evidence>
<evidence type="ECO:0000256" key="7">
    <source>
        <dbReference type="ARBA" id="ARBA00023002"/>
    </source>
</evidence>
<evidence type="ECO:0000256" key="2">
    <source>
        <dbReference type="ARBA" id="ARBA00010617"/>
    </source>
</evidence>
<evidence type="ECO:0000256" key="5">
    <source>
        <dbReference type="ARBA" id="ARBA00022723"/>
    </source>
</evidence>
<evidence type="ECO:0000256" key="11">
    <source>
        <dbReference type="PIRSR" id="PIRSR602401-1"/>
    </source>
</evidence>
<keyword evidence="4" id="KW-0812">Transmembrane</keyword>
<evidence type="ECO:0008006" key="15">
    <source>
        <dbReference type="Google" id="ProtNLM"/>
    </source>
</evidence>
<evidence type="ECO:0000313" key="13">
    <source>
        <dbReference type="EMBL" id="GMH25608.1"/>
    </source>
</evidence>
<keyword evidence="5 11" id="KW-0479">Metal-binding</keyword>
<dbReference type="PROSITE" id="PS00086">
    <property type="entry name" value="CYTOCHROME_P450"/>
    <property type="match status" value="1"/>
</dbReference>
<keyword evidence="9 12" id="KW-0503">Monooxygenase</keyword>
<dbReference type="InterPro" id="IPR050665">
    <property type="entry name" value="Cytochrome_P450_Monooxygen"/>
</dbReference>
<feature type="binding site" description="axial binding residue" evidence="11">
    <location>
        <position position="125"/>
    </location>
    <ligand>
        <name>heme</name>
        <dbReference type="ChEBI" id="CHEBI:30413"/>
    </ligand>
    <ligandPart>
        <name>Fe</name>
        <dbReference type="ChEBI" id="CHEBI:18248"/>
    </ligandPart>
</feature>
<evidence type="ECO:0000256" key="1">
    <source>
        <dbReference type="ARBA" id="ARBA00004370"/>
    </source>
</evidence>
<dbReference type="SUPFAM" id="SSF48264">
    <property type="entry name" value="Cytochrome P450"/>
    <property type="match status" value="1"/>
</dbReference>
<comment type="subcellular location">
    <subcellularLocation>
        <location evidence="1">Membrane</location>
    </subcellularLocation>
</comment>
<keyword evidence="7 12" id="KW-0560">Oxidoreductase</keyword>
<evidence type="ECO:0000256" key="6">
    <source>
        <dbReference type="ARBA" id="ARBA00022989"/>
    </source>
</evidence>
<evidence type="ECO:0000256" key="4">
    <source>
        <dbReference type="ARBA" id="ARBA00022692"/>
    </source>
</evidence>
<keyword evidence="6" id="KW-1133">Transmembrane helix</keyword>
<name>A0AAD3T8V1_NEPGR</name>
<dbReference type="GO" id="GO:0016020">
    <property type="term" value="C:membrane"/>
    <property type="evidence" value="ECO:0007669"/>
    <property type="project" value="UniProtKB-SubCell"/>
</dbReference>
<dbReference type="Proteomes" id="UP001279734">
    <property type="component" value="Unassembled WGS sequence"/>
</dbReference>
<dbReference type="InterPro" id="IPR002401">
    <property type="entry name" value="Cyt_P450_E_grp-I"/>
</dbReference>
<evidence type="ECO:0000256" key="3">
    <source>
        <dbReference type="ARBA" id="ARBA00022617"/>
    </source>
</evidence>
<evidence type="ECO:0000313" key="14">
    <source>
        <dbReference type="Proteomes" id="UP001279734"/>
    </source>
</evidence>
<reference evidence="13" key="1">
    <citation type="submission" date="2023-05" db="EMBL/GenBank/DDBJ databases">
        <title>Nepenthes gracilis genome sequencing.</title>
        <authorList>
            <person name="Fukushima K."/>
        </authorList>
    </citation>
    <scope>NUCLEOTIDE SEQUENCE</scope>
    <source>
        <strain evidence="13">SING2019-196</strain>
    </source>
</reference>
<evidence type="ECO:0000256" key="8">
    <source>
        <dbReference type="ARBA" id="ARBA00023004"/>
    </source>
</evidence>
<dbReference type="PANTHER" id="PTHR24282">
    <property type="entry name" value="CYTOCHROME P450 FAMILY MEMBER"/>
    <property type="match status" value="1"/>
</dbReference>
<dbReference type="InterPro" id="IPR036396">
    <property type="entry name" value="Cyt_P450_sf"/>
</dbReference>
<proteinExistence type="inferred from homology"/>
<comment type="similarity">
    <text evidence="2 12">Belongs to the cytochrome P450 family.</text>
</comment>
<keyword evidence="10" id="KW-0472">Membrane</keyword>
<dbReference type="PRINTS" id="PR00463">
    <property type="entry name" value="EP450I"/>
</dbReference>
<dbReference type="Gene3D" id="1.10.630.10">
    <property type="entry name" value="Cytochrome P450"/>
    <property type="match status" value="1"/>
</dbReference>
<keyword evidence="14" id="KW-1185">Reference proteome</keyword>
<dbReference type="GO" id="GO:0004497">
    <property type="term" value="F:monooxygenase activity"/>
    <property type="evidence" value="ECO:0007669"/>
    <property type="project" value="UniProtKB-KW"/>
</dbReference>
<comment type="cofactor">
    <cofactor evidence="11">
        <name>heme</name>
        <dbReference type="ChEBI" id="CHEBI:30413"/>
    </cofactor>
</comment>
<keyword evidence="3 11" id="KW-0349">Heme</keyword>
<dbReference type="Pfam" id="PF00067">
    <property type="entry name" value="p450"/>
    <property type="match status" value="1"/>
</dbReference>
<gene>
    <name evidence="13" type="ORF">Nepgr_027451</name>
</gene>
<evidence type="ECO:0000256" key="12">
    <source>
        <dbReference type="RuleBase" id="RU000461"/>
    </source>
</evidence>
<sequence>MQVVLHCRAREHLRVIGMVHDHVEQASGLASTSTRRGDNDIVRGFETISTGDYNDSKALQHKKLGHLSLPTGVMLNLAIIYTHQDCELWGDDAKEFNPKRFSEGISKATNGNVSFFPFSWGPRICIGQNLAMLEAKIALTMILQHFSFELSPSYAHAPYTVLTLQPQFGAHVILHRL</sequence>
<protein>
    <recommendedName>
        <fullName evidence="15">Cytochrome P450</fullName>
    </recommendedName>
</protein>
<dbReference type="EMBL" id="BSYO01000029">
    <property type="protein sequence ID" value="GMH25608.1"/>
    <property type="molecule type" value="Genomic_DNA"/>
</dbReference>
<dbReference type="InterPro" id="IPR017972">
    <property type="entry name" value="Cyt_P450_CS"/>
</dbReference>
<dbReference type="GO" id="GO:0016705">
    <property type="term" value="F:oxidoreductase activity, acting on paired donors, with incorporation or reduction of molecular oxygen"/>
    <property type="evidence" value="ECO:0007669"/>
    <property type="project" value="InterPro"/>
</dbReference>
<comment type="caution">
    <text evidence="13">The sequence shown here is derived from an EMBL/GenBank/DDBJ whole genome shotgun (WGS) entry which is preliminary data.</text>
</comment>
<dbReference type="PANTHER" id="PTHR24282:SF255">
    <property type="entry name" value="CYTOCHROME P450 72A11-RELATED"/>
    <property type="match status" value="1"/>
</dbReference>
<accession>A0AAD3T8V1</accession>
<dbReference type="InterPro" id="IPR001128">
    <property type="entry name" value="Cyt_P450"/>
</dbReference>
<dbReference type="GO" id="GO:0005506">
    <property type="term" value="F:iron ion binding"/>
    <property type="evidence" value="ECO:0007669"/>
    <property type="project" value="InterPro"/>
</dbReference>